<keyword evidence="1" id="KW-1133">Transmembrane helix</keyword>
<dbReference type="EMBL" id="VJMH01005445">
    <property type="protein sequence ID" value="KAF0695896.1"/>
    <property type="molecule type" value="Genomic_DNA"/>
</dbReference>
<evidence type="ECO:0000313" key="2">
    <source>
        <dbReference type="EMBL" id="KAF0695896.1"/>
    </source>
</evidence>
<feature type="transmembrane region" description="Helical" evidence="1">
    <location>
        <begin position="6"/>
        <end position="27"/>
    </location>
</feature>
<accession>A0A485KXS8</accession>
<evidence type="ECO:0000256" key="1">
    <source>
        <dbReference type="SAM" id="Phobius"/>
    </source>
</evidence>
<dbReference type="AlphaFoldDB" id="A0A485KXS8"/>
<protein>
    <submittedName>
        <fullName evidence="3">Aste57867_13310 protein</fullName>
    </submittedName>
</protein>
<name>A0A485KXS8_9STRA</name>
<dbReference type="Proteomes" id="UP000332933">
    <property type="component" value="Unassembled WGS sequence"/>
</dbReference>
<reference evidence="2" key="2">
    <citation type="submission" date="2019-06" db="EMBL/GenBank/DDBJ databases">
        <title>Genomics analysis of Aphanomyces spp. identifies a new class of oomycete effector associated with host adaptation.</title>
        <authorList>
            <person name="Gaulin E."/>
        </authorList>
    </citation>
    <scope>NUCLEOTIDE SEQUENCE</scope>
    <source>
        <strain evidence="2">CBS 578.67</strain>
    </source>
</reference>
<sequence length="203" mass="22112">MPAPFASSSIAGILLAVTGFCIFDIALGSSSRSASRAVTSLHASTARPTCFWLARAPQPSSHLSFLSRCVIGLLESIAPLIQFILGVAIYHEPISKTMLAGFVVLWISMGVFAVDSFRQHKEDKVAADWSLNNDDNPVAEIDVPIVLGLADHQFLIGMFHHPHHIYSLYLHGTRELVGSQGLHGIDPVLVIERDDVLLVMQFV</sequence>
<keyword evidence="1" id="KW-0812">Transmembrane</keyword>
<feature type="transmembrane region" description="Helical" evidence="1">
    <location>
        <begin position="97"/>
        <end position="114"/>
    </location>
</feature>
<keyword evidence="1" id="KW-0472">Membrane</keyword>
<reference evidence="3 4" key="1">
    <citation type="submission" date="2019-03" db="EMBL/GenBank/DDBJ databases">
        <authorList>
            <person name="Gaulin E."/>
            <person name="Dumas B."/>
        </authorList>
    </citation>
    <scope>NUCLEOTIDE SEQUENCE [LARGE SCALE GENOMIC DNA]</scope>
    <source>
        <strain evidence="3">CBS 568.67</strain>
    </source>
</reference>
<evidence type="ECO:0000313" key="3">
    <source>
        <dbReference type="EMBL" id="VFT90149.1"/>
    </source>
</evidence>
<proteinExistence type="predicted"/>
<evidence type="ECO:0000313" key="4">
    <source>
        <dbReference type="Proteomes" id="UP000332933"/>
    </source>
</evidence>
<organism evidence="3 4">
    <name type="scientific">Aphanomyces stellatus</name>
    <dbReference type="NCBI Taxonomy" id="120398"/>
    <lineage>
        <taxon>Eukaryota</taxon>
        <taxon>Sar</taxon>
        <taxon>Stramenopiles</taxon>
        <taxon>Oomycota</taxon>
        <taxon>Saprolegniomycetes</taxon>
        <taxon>Saprolegniales</taxon>
        <taxon>Verrucalvaceae</taxon>
        <taxon>Aphanomyces</taxon>
    </lineage>
</organism>
<gene>
    <name evidence="3" type="primary">Aste57867_13310</name>
    <name evidence="2" type="ORF">As57867_013261</name>
    <name evidence="3" type="ORF">ASTE57867_13310</name>
</gene>
<feature type="transmembrane region" description="Helical" evidence="1">
    <location>
        <begin position="65"/>
        <end position="91"/>
    </location>
</feature>
<dbReference type="EMBL" id="CAADRA010005466">
    <property type="protein sequence ID" value="VFT90149.1"/>
    <property type="molecule type" value="Genomic_DNA"/>
</dbReference>
<keyword evidence="4" id="KW-1185">Reference proteome</keyword>